<proteinExistence type="predicted"/>
<dbReference type="EMBL" id="VITY01000009">
    <property type="protein sequence ID" value="TWB94669.1"/>
    <property type="molecule type" value="Genomic_DNA"/>
</dbReference>
<dbReference type="OrthoDB" id="8196322at2"/>
<keyword evidence="2" id="KW-1185">Reference proteome</keyword>
<organism evidence="1 2">
    <name type="scientific">Bradyrhizobium macuxiense</name>
    <dbReference type="NCBI Taxonomy" id="1755647"/>
    <lineage>
        <taxon>Bacteria</taxon>
        <taxon>Pseudomonadati</taxon>
        <taxon>Pseudomonadota</taxon>
        <taxon>Alphaproteobacteria</taxon>
        <taxon>Hyphomicrobiales</taxon>
        <taxon>Nitrobacteraceae</taxon>
        <taxon>Bradyrhizobium</taxon>
    </lineage>
</organism>
<evidence type="ECO:0000313" key="1">
    <source>
        <dbReference type="EMBL" id="TWB94669.1"/>
    </source>
</evidence>
<name>A0A560LHG0_9BRAD</name>
<dbReference type="RefSeq" id="WP_146988949.1">
    <property type="nucleotide sequence ID" value="NZ_VITY01000009.1"/>
</dbReference>
<gene>
    <name evidence="1" type="ORF">FBZ93_109109</name>
</gene>
<reference evidence="1 2" key="1">
    <citation type="submission" date="2019-06" db="EMBL/GenBank/DDBJ databases">
        <title>Genomic Encyclopedia of Type Strains, Phase IV (KMG-V): Genome sequencing to study the core and pangenomes of soil and plant-associated prokaryotes.</title>
        <authorList>
            <person name="Whitman W."/>
        </authorList>
    </citation>
    <scope>NUCLEOTIDE SEQUENCE [LARGE SCALE GENOMIC DNA]</scope>
    <source>
        <strain evidence="1 2">BR 10355</strain>
    </source>
</reference>
<dbReference type="AlphaFoldDB" id="A0A560LHG0"/>
<protein>
    <submittedName>
        <fullName evidence="1">Uncharacterized protein</fullName>
    </submittedName>
</protein>
<comment type="caution">
    <text evidence="1">The sequence shown here is derived from an EMBL/GenBank/DDBJ whole genome shotgun (WGS) entry which is preliminary data.</text>
</comment>
<accession>A0A560LHG0</accession>
<dbReference type="Proteomes" id="UP000321304">
    <property type="component" value="Unassembled WGS sequence"/>
</dbReference>
<evidence type="ECO:0000313" key="2">
    <source>
        <dbReference type="Proteomes" id="UP000321304"/>
    </source>
</evidence>
<sequence length="338" mass="32788">MSSSLSSNAADRMVEVLAGSTALLANPTGGLTDLPISVTSVLPDDSLADTTVAQPAHGLVDLLPATNALESTTSLLGDGTAAVTGSDLPLVGSLLNTSDLPVIGSVLNAALPVESDSTALAASGGTLQPALDTATTAVQSAVHSSADVLSQATALPDMLHGVTNLGQAIDLGSITTLGTGSGHANLVADVLDVPGQLLAGNLGETIAHLGADITGVVHAVSGLANTIVSDVSGLLSPVTGLVNQLSHGLLDNGLLDLGALTGTHGLNIPNLGGVGADGLAGNLLGSLNLSLLGDSSASGHAASAPVAAPVDLGAVAHDLLSPLTHGHGILDTHGTHIL</sequence>